<dbReference type="AlphaFoldDB" id="A0AA88UPJ8"/>
<gene>
    <name evidence="3" type="ORF">RJ640_025202</name>
</gene>
<feature type="region of interest" description="Disordered" evidence="1">
    <location>
        <begin position="423"/>
        <end position="467"/>
    </location>
</feature>
<keyword evidence="4" id="KW-1185">Reference proteome</keyword>
<comment type="caution">
    <text evidence="3">The sequence shown here is derived from an EMBL/GenBank/DDBJ whole genome shotgun (WGS) entry which is preliminary data.</text>
</comment>
<dbReference type="Pfam" id="PF19259">
    <property type="entry name" value="Ty3_capsid"/>
    <property type="match status" value="1"/>
</dbReference>
<evidence type="ECO:0000256" key="1">
    <source>
        <dbReference type="SAM" id="MobiDB-lite"/>
    </source>
</evidence>
<reference evidence="3" key="1">
    <citation type="submission" date="2022-12" db="EMBL/GenBank/DDBJ databases">
        <title>Draft genome assemblies for two species of Escallonia (Escalloniales).</title>
        <authorList>
            <person name="Chanderbali A."/>
            <person name="Dervinis C."/>
            <person name="Anghel I."/>
            <person name="Soltis D."/>
            <person name="Soltis P."/>
            <person name="Zapata F."/>
        </authorList>
    </citation>
    <scope>NUCLEOTIDE SEQUENCE</scope>
    <source>
        <strain evidence="3">UCBG92.1500</strain>
        <tissue evidence="3">Leaf</tissue>
    </source>
</reference>
<dbReference type="EMBL" id="JAVXUO010000387">
    <property type="protein sequence ID" value="KAK2992699.1"/>
    <property type="molecule type" value="Genomic_DNA"/>
</dbReference>
<evidence type="ECO:0000313" key="4">
    <source>
        <dbReference type="Proteomes" id="UP001187471"/>
    </source>
</evidence>
<feature type="domain" description="Ty3 transposon capsid-like protein" evidence="2">
    <location>
        <begin position="285"/>
        <end position="413"/>
    </location>
</feature>
<feature type="compositionally biased region" description="Polar residues" evidence="1">
    <location>
        <begin position="424"/>
        <end position="438"/>
    </location>
</feature>
<dbReference type="InterPro" id="IPR045358">
    <property type="entry name" value="Ty3_capsid"/>
</dbReference>
<proteinExistence type="predicted"/>
<dbReference type="Proteomes" id="UP001187471">
    <property type="component" value="Unassembled WGS sequence"/>
</dbReference>
<sequence>MVDTRLKQVEDVAKSTDKKLNEMSSGFESVQKMVNMQMGLVDGRIAMIDKRMDSLEGEVMKIGKIELGMGEMKESLAWIAEALRKEKKEQQTIRDNQNQGNSSPNFNSVASVAATSLQPAGLTKNLVLGETGNNNHSSPQPVILLPPNPPGITPNNQSILSDTSQKPSYTNAPTLKPYQNLTPTGNSGLMTQTPQLHPTVFSNSPTIQTPIFHHQPAQLLPYPHHYNPSLNPNMNGHTHQIASPQSEIQAYQNQPLIPKPMFPSFDGKDPRGWINKAYKYFQFQPVNDYLKVSLAAIHLEGEANDWFQAYQVGRGVITWPELIKDLSLRFGEQCFDSVVHKFNKLKQTSTVSDYQGQFEQLRAQMIAKNYTLTEEYFIESFLSGLREEVRGMVQMFGPTTLMEAYSKARLQEAQLLTLGRTNKHSTTVSYQPQTTHSTPFMRKETPSTPPPNSNSTPSATNAKGNSYRITKRLTNAERQLKREKGICYTCDEPFTPSHKCRNRKLFLMVAEEEGESDEEGTYEDAMQHWVENKTTHTLHLSINAMDVTSDGFILEGTENTGVTLADLVLYGFGEALLVFKHSAEVSPRPNIFSALST</sequence>
<evidence type="ECO:0000259" key="2">
    <source>
        <dbReference type="Pfam" id="PF19259"/>
    </source>
</evidence>
<name>A0AA88UPJ8_9ASTE</name>
<feature type="compositionally biased region" description="Low complexity" evidence="1">
    <location>
        <begin position="453"/>
        <end position="462"/>
    </location>
</feature>
<accession>A0AA88UPJ8</accession>
<evidence type="ECO:0000313" key="3">
    <source>
        <dbReference type="EMBL" id="KAK2992699.1"/>
    </source>
</evidence>
<organism evidence="3 4">
    <name type="scientific">Escallonia rubra</name>
    <dbReference type="NCBI Taxonomy" id="112253"/>
    <lineage>
        <taxon>Eukaryota</taxon>
        <taxon>Viridiplantae</taxon>
        <taxon>Streptophyta</taxon>
        <taxon>Embryophyta</taxon>
        <taxon>Tracheophyta</taxon>
        <taxon>Spermatophyta</taxon>
        <taxon>Magnoliopsida</taxon>
        <taxon>eudicotyledons</taxon>
        <taxon>Gunneridae</taxon>
        <taxon>Pentapetalae</taxon>
        <taxon>asterids</taxon>
        <taxon>campanulids</taxon>
        <taxon>Escalloniales</taxon>
        <taxon>Escalloniaceae</taxon>
        <taxon>Escallonia</taxon>
    </lineage>
</organism>
<protein>
    <recommendedName>
        <fullName evidence="2">Ty3 transposon capsid-like protein domain-containing protein</fullName>
    </recommendedName>
</protein>